<accession>A0A6A4HQX2</accession>
<dbReference type="EMBL" id="ML769452">
    <property type="protein sequence ID" value="KAE9400839.1"/>
    <property type="molecule type" value="Genomic_DNA"/>
</dbReference>
<reference evidence="1" key="1">
    <citation type="journal article" date="2019" name="Environ. Microbiol.">
        <title>Fungal ecological strategies reflected in gene transcription - a case study of two litter decomposers.</title>
        <authorList>
            <person name="Barbi F."/>
            <person name="Kohler A."/>
            <person name="Barry K."/>
            <person name="Baskaran P."/>
            <person name="Daum C."/>
            <person name="Fauchery L."/>
            <person name="Ihrmark K."/>
            <person name="Kuo A."/>
            <person name="LaButti K."/>
            <person name="Lipzen A."/>
            <person name="Morin E."/>
            <person name="Grigoriev I.V."/>
            <person name="Henrissat B."/>
            <person name="Lindahl B."/>
            <person name="Martin F."/>
        </authorList>
    </citation>
    <scope>NUCLEOTIDE SEQUENCE</scope>
    <source>
        <strain evidence="1">JB14</strain>
    </source>
</reference>
<name>A0A6A4HQX2_9AGAR</name>
<evidence type="ECO:0000313" key="2">
    <source>
        <dbReference type="Proteomes" id="UP000799118"/>
    </source>
</evidence>
<keyword evidence="2" id="KW-1185">Reference proteome</keyword>
<proteinExistence type="predicted"/>
<organism evidence="1 2">
    <name type="scientific">Gymnopus androsaceus JB14</name>
    <dbReference type="NCBI Taxonomy" id="1447944"/>
    <lineage>
        <taxon>Eukaryota</taxon>
        <taxon>Fungi</taxon>
        <taxon>Dikarya</taxon>
        <taxon>Basidiomycota</taxon>
        <taxon>Agaricomycotina</taxon>
        <taxon>Agaricomycetes</taxon>
        <taxon>Agaricomycetidae</taxon>
        <taxon>Agaricales</taxon>
        <taxon>Marasmiineae</taxon>
        <taxon>Omphalotaceae</taxon>
        <taxon>Gymnopus</taxon>
    </lineage>
</organism>
<gene>
    <name evidence="1" type="ORF">BT96DRAFT_630436</name>
</gene>
<dbReference type="Proteomes" id="UP000799118">
    <property type="component" value="Unassembled WGS sequence"/>
</dbReference>
<dbReference type="AlphaFoldDB" id="A0A6A4HQX2"/>
<protein>
    <submittedName>
        <fullName evidence="1">Uncharacterized protein</fullName>
    </submittedName>
</protein>
<sequence>MFKFKLGNRDGCQMCCVLSRLNHVELMEAQGELIRFHCQVRRFVLRLVYHHIKGIRRSSRVPTPDSHIDICFLFPFPQGCFQKNKSSTNGNYLGTGVVYALQRDITVLSKS</sequence>
<evidence type="ECO:0000313" key="1">
    <source>
        <dbReference type="EMBL" id="KAE9400839.1"/>
    </source>
</evidence>